<protein>
    <recommendedName>
        <fullName evidence="6">Integral membrane bound transporter domain-containing protein</fullName>
    </recommendedName>
</protein>
<keyword evidence="4 5" id="KW-0472">Membrane</keyword>
<accession>A0A9E7C5L6</accession>
<feature type="transmembrane region" description="Helical" evidence="5">
    <location>
        <begin position="158"/>
        <end position="177"/>
    </location>
</feature>
<dbReference type="GO" id="GO:0016020">
    <property type="term" value="C:membrane"/>
    <property type="evidence" value="ECO:0007669"/>
    <property type="project" value="UniProtKB-SubCell"/>
</dbReference>
<keyword evidence="8" id="KW-1185">Reference proteome</keyword>
<dbReference type="AlphaFoldDB" id="A0A9E7C5L6"/>
<dbReference type="Proteomes" id="UP001162834">
    <property type="component" value="Chromosome"/>
</dbReference>
<gene>
    <name evidence="7" type="ORF">DSM104329_04902</name>
</gene>
<dbReference type="Pfam" id="PF13515">
    <property type="entry name" value="FUSC_2"/>
    <property type="match status" value="1"/>
</dbReference>
<feature type="transmembrane region" description="Helical" evidence="5">
    <location>
        <begin position="114"/>
        <end position="146"/>
    </location>
</feature>
<dbReference type="RefSeq" id="WP_259312494.1">
    <property type="nucleotide sequence ID" value="NZ_CP087164.1"/>
</dbReference>
<feature type="domain" description="Integral membrane bound transporter" evidence="6">
    <location>
        <begin position="51"/>
        <end position="173"/>
    </location>
</feature>
<feature type="transmembrane region" description="Helical" evidence="5">
    <location>
        <begin position="61"/>
        <end position="79"/>
    </location>
</feature>
<keyword evidence="3 5" id="KW-1133">Transmembrane helix</keyword>
<evidence type="ECO:0000259" key="6">
    <source>
        <dbReference type="Pfam" id="PF13515"/>
    </source>
</evidence>
<evidence type="ECO:0000313" key="8">
    <source>
        <dbReference type="Proteomes" id="UP001162834"/>
    </source>
</evidence>
<dbReference type="EMBL" id="CP087164">
    <property type="protein sequence ID" value="UGS38473.1"/>
    <property type="molecule type" value="Genomic_DNA"/>
</dbReference>
<evidence type="ECO:0000256" key="4">
    <source>
        <dbReference type="ARBA" id="ARBA00023136"/>
    </source>
</evidence>
<organism evidence="7 8">
    <name type="scientific">Capillimicrobium parvum</name>
    <dbReference type="NCBI Taxonomy" id="2884022"/>
    <lineage>
        <taxon>Bacteria</taxon>
        <taxon>Bacillati</taxon>
        <taxon>Actinomycetota</taxon>
        <taxon>Thermoleophilia</taxon>
        <taxon>Solirubrobacterales</taxon>
        <taxon>Capillimicrobiaceae</taxon>
        <taxon>Capillimicrobium</taxon>
    </lineage>
</organism>
<evidence type="ECO:0000256" key="5">
    <source>
        <dbReference type="SAM" id="Phobius"/>
    </source>
</evidence>
<keyword evidence="2 5" id="KW-0812">Transmembrane</keyword>
<evidence type="ECO:0000256" key="3">
    <source>
        <dbReference type="ARBA" id="ARBA00022989"/>
    </source>
</evidence>
<evidence type="ECO:0000313" key="7">
    <source>
        <dbReference type="EMBL" id="UGS38473.1"/>
    </source>
</evidence>
<evidence type="ECO:0000256" key="2">
    <source>
        <dbReference type="ARBA" id="ARBA00022692"/>
    </source>
</evidence>
<proteinExistence type="predicted"/>
<dbReference type="KEGG" id="sbae:DSM104329_04902"/>
<sequence>MATVRDRLTRPPGDLIDAAARRSRSSMRERVDRLLGTWLTVAQCAVGAGLAWLAATQIAGHAHPFFAPIAAILTLGLTYGQRWRRAVELSAGVAIGIGIADLIVLGIGTGAWQIVIVVALAMSAAVLVGGGPLFVNQCAVSAVLVATLQGPNTSFSGARFVDALIGGAVGLLITAVIPTDPLRIVRREAEPLLEELAEVLDDVAAALQDRDPEAAKAALRRGRAMDPASARLREAISTGHEVTTFSLAPRRARGPLDAYSVAYEQIDLAVRNSRVLARGAIRATELGERVPPHAIDAVRDLAAAVRALPGELAGSSPSGRVGDAALRAAARSTAALEETGNLSASVIVGQIRSTAVDLLRSLGMSGDEARAAVRDARARLGV</sequence>
<dbReference type="InterPro" id="IPR049453">
    <property type="entry name" value="Memb_transporter_dom"/>
</dbReference>
<evidence type="ECO:0000256" key="1">
    <source>
        <dbReference type="ARBA" id="ARBA00004141"/>
    </source>
</evidence>
<comment type="subcellular location">
    <subcellularLocation>
        <location evidence="1">Membrane</location>
        <topology evidence="1">Multi-pass membrane protein</topology>
    </subcellularLocation>
</comment>
<name>A0A9E7C5L6_9ACTN</name>
<reference evidence="7" key="1">
    <citation type="journal article" date="2022" name="Int. J. Syst. Evol. Microbiol.">
        <title>Pseudomonas aegrilactucae sp. nov. and Pseudomonas morbosilactucae sp. nov., pathogens causing bacterial rot of lettuce in Japan.</title>
        <authorList>
            <person name="Sawada H."/>
            <person name="Fujikawa T."/>
            <person name="Satou M."/>
        </authorList>
    </citation>
    <scope>NUCLEOTIDE SEQUENCE</scope>
    <source>
        <strain evidence="7">0166_1</strain>
    </source>
</reference>
<feature type="transmembrane region" description="Helical" evidence="5">
    <location>
        <begin position="86"/>
        <end position="108"/>
    </location>
</feature>
<feature type="transmembrane region" description="Helical" evidence="5">
    <location>
        <begin position="34"/>
        <end position="55"/>
    </location>
</feature>